<dbReference type="InterPro" id="IPR011990">
    <property type="entry name" value="TPR-like_helical_dom_sf"/>
</dbReference>
<organism evidence="6 7">
    <name type="scientific">Parvicella tangerina</name>
    <dbReference type="NCBI Taxonomy" id="2829795"/>
    <lineage>
        <taxon>Bacteria</taxon>
        <taxon>Pseudomonadati</taxon>
        <taxon>Bacteroidota</taxon>
        <taxon>Flavobacteriia</taxon>
        <taxon>Flavobacteriales</taxon>
        <taxon>Parvicellaceae</taxon>
        <taxon>Parvicella</taxon>
    </lineage>
</organism>
<evidence type="ECO:0000256" key="2">
    <source>
        <dbReference type="ARBA" id="ARBA00023136"/>
    </source>
</evidence>
<evidence type="ECO:0000259" key="5">
    <source>
        <dbReference type="PROSITE" id="PS51123"/>
    </source>
</evidence>
<dbReference type="InterPro" id="IPR006664">
    <property type="entry name" value="OMP_bac"/>
</dbReference>
<dbReference type="PANTHER" id="PTHR30329">
    <property type="entry name" value="STATOR ELEMENT OF FLAGELLAR MOTOR COMPLEX"/>
    <property type="match status" value="1"/>
</dbReference>
<sequence length="701" mass="79964">MKKWVLIILTLICSGHIFGQSKSEWLYNADKYYLSEDYASALKYYSKILNDSVIMSLPVLPYESQVTSQKLKNKKIQIDSTKSVSVFEWVHHQIGMCYYYTRDYSHAEAHFVETADSSAFLSDRYYYAVALMNNDKHELALPIFESIAKSKDYNLALRYRCKSHIKGCYYKINDKFETKAIVELADTSVFNKGSASFAPMWWGSEEKIIFTSAREGGVILDPLKQNSEFLCDLYWSERIDSTTWGVAHNFGRPLNSARHDASGSSNGNNIIFYTRWSDEDNRNKQIHLARGIGLKFFESYKLDSAVNLPGYKSINPHVSSDGKTLFYSSDRPGGLGGMDIWMVRIDESGNPTSRPKNLGAPINSKNDEVTPFFHEPSSTLFFASDGHESIGGLDIFKSHYDRAIDYYAEPQNLGEPINSSQDDAYLIFDALLKKGFFASDREPCENGHCYNIYEITNEPIKIMIEGIVFDAMTDDVIPNTTITFKDVRYSKEPFEVMTDEEGYYSTELQQNDEWFMKATKPSYFADASNVDTRKITETTWLMQDFYLTNIPTGEIEIPGIEYDFDSDKLRDTSMAILDELVEFLELNDNLVVELNSHTDARGNDKYNLDLSDRRAKSCVDYLISKGISKSRLIPKGYGESQPAYLKDENGDPVIGADGKKIFLTEEYINSINGNNKQNSLHQKNRRTTFKVVGEDFKLESL</sequence>
<dbReference type="Gene3D" id="2.60.40.1120">
    <property type="entry name" value="Carboxypeptidase-like, regulatory domain"/>
    <property type="match status" value="1"/>
</dbReference>
<dbReference type="SUPFAM" id="SSF49464">
    <property type="entry name" value="Carboxypeptidase regulatory domain-like"/>
    <property type="match status" value="1"/>
</dbReference>
<comment type="subcellular location">
    <subcellularLocation>
        <location evidence="1">Cell outer membrane</location>
    </subcellularLocation>
</comment>
<evidence type="ECO:0000313" key="6">
    <source>
        <dbReference type="EMBL" id="CAG5086082.1"/>
    </source>
</evidence>
<evidence type="ECO:0000256" key="1">
    <source>
        <dbReference type="ARBA" id="ARBA00004442"/>
    </source>
</evidence>
<protein>
    <submittedName>
        <fullName evidence="6">Peptidoglycan-associated lipoprotein</fullName>
    </submittedName>
</protein>
<evidence type="ECO:0000256" key="4">
    <source>
        <dbReference type="PROSITE-ProRule" id="PRU00473"/>
    </source>
</evidence>
<dbReference type="KEGG" id="ptan:CRYO30217_03001"/>
<dbReference type="InterPro" id="IPR050330">
    <property type="entry name" value="Bact_OuterMem_StrucFunc"/>
</dbReference>
<dbReference type="RefSeq" id="WP_258543196.1">
    <property type="nucleotide sequence ID" value="NZ_OU015584.1"/>
</dbReference>
<evidence type="ECO:0000256" key="3">
    <source>
        <dbReference type="ARBA" id="ARBA00023237"/>
    </source>
</evidence>
<reference evidence="6" key="1">
    <citation type="submission" date="2021-04" db="EMBL/GenBank/DDBJ databases">
        <authorList>
            <person name="Rodrigo-Torres L."/>
            <person name="Arahal R. D."/>
            <person name="Lucena T."/>
        </authorList>
    </citation>
    <scope>NUCLEOTIDE SEQUENCE</scope>
    <source>
        <strain evidence="6">AS29M-1</strain>
    </source>
</reference>
<dbReference type="GO" id="GO:0009279">
    <property type="term" value="C:cell outer membrane"/>
    <property type="evidence" value="ECO:0007669"/>
    <property type="project" value="UniProtKB-SubCell"/>
</dbReference>
<dbReference type="PANTHER" id="PTHR30329:SF21">
    <property type="entry name" value="LIPOPROTEIN YIAD-RELATED"/>
    <property type="match status" value="1"/>
</dbReference>
<dbReference type="SUPFAM" id="SSF48452">
    <property type="entry name" value="TPR-like"/>
    <property type="match status" value="1"/>
</dbReference>
<dbReference type="InterPro" id="IPR008969">
    <property type="entry name" value="CarboxyPept-like_regulatory"/>
</dbReference>
<keyword evidence="7" id="KW-1185">Reference proteome</keyword>
<dbReference type="SUPFAM" id="SSF103088">
    <property type="entry name" value="OmpA-like"/>
    <property type="match status" value="1"/>
</dbReference>
<dbReference type="Proteomes" id="UP000683507">
    <property type="component" value="Chromosome"/>
</dbReference>
<dbReference type="SUPFAM" id="SSF82171">
    <property type="entry name" value="DPP6 N-terminal domain-like"/>
    <property type="match status" value="1"/>
</dbReference>
<name>A0A916JPE5_9FLAO</name>
<dbReference type="InterPro" id="IPR036737">
    <property type="entry name" value="OmpA-like_sf"/>
</dbReference>
<gene>
    <name evidence="6" type="primary">pal_19</name>
    <name evidence="6" type="ORF">CRYO30217_03001</name>
</gene>
<dbReference type="Gene3D" id="3.30.1330.60">
    <property type="entry name" value="OmpA-like domain"/>
    <property type="match status" value="1"/>
</dbReference>
<keyword evidence="2 4" id="KW-0472">Membrane</keyword>
<dbReference type="InterPro" id="IPR011659">
    <property type="entry name" value="WD40"/>
</dbReference>
<feature type="domain" description="OmpA-like" evidence="5">
    <location>
        <begin position="549"/>
        <end position="695"/>
    </location>
</feature>
<dbReference type="Pfam" id="PF00691">
    <property type="entry name" value="OmpA"/>
    <property type="match status" value="1"/>
</dbReference>
<dbReference type="Gene3D" id="1.25.40.10">
    <property type="entry name" value="Tetratricopeptide repeat domain"/>
    <property type="match status" value="1"/>
</dbReference>
<proteinExistence type="predicted"/>
<dbReference type="CDD" id="cd07185">
    <property type="entry name" value="OmpA_C-like"/>
    <property type="match status" value="1"/>
</dbReference>
<dbReference type="PRINTS" id="PR01021">
    <property type="entry name" value="OMPADOMAIN"/>
</dbReference>
<dbReference type="InterPro" id="IPR006665">
    <property type="entry name" value="OmpA-like"/>
</dbReference>
<evidence type="ECO:0000313" key="7">
    <source>
        <dbReference type="Proteomes" id="UP000683507"/>
    </source>
</evidence>
<keyword evidence="3" id="KW-0998">Cell outer membrane</keyword>
<keyword evidence="6" id="KW-0449">Lipoprotein</keyword>
<accession>A0A916JPE5</accession>
<dbReference type="PROSITE" id="PS51123">
    <property type="entry name" value="OMPA_2"/>
    <property type="match status" value="1"/>
</dbReference>
<dbReference type="EMBL" id="OU015584">
    <property type="protein sequence ID" value="CAG5086082.1"/>
    <property type="molecule type" value="Genomic_DNA"/>
</dbReference>
<dbReference type="Pfam" id="PF07676">
    <property type="entry name" value="PD40"/>
    <property type="match status" value="1"/>
</dbReference>
<dbReference type="AlphaFoldDB" id="A0A916JPE5"/>